<dbReference type="InterPro" id="IPR005123">
    <property type="entry name" value="Oxoglu/Fe-dep_dioxygenase_dom"/>
</dbReference>
<dbReference type="PROSITE" id="PS51471">
    <property type="entry name" value="FE2OG_OXY"/>
    <property type="match status" value="1"/>
</dbReference>
<dbReference type="SUPFAM" id="SSF51197">
    <property type="entry name" value="Clavaminate synthase-like"/>
    <property type="match status" value="1"/>
</dbReference>
<accession>A0ABU1LPU5</accession>
<dbReference type="Proteomes" id="UP001264340">
    <property type="component" value="Unassembled WGS sequence"/>
</dbReference>
<evidence type="ECO:0000313" key="2">
    <source>
        <dbReference type="EMBL" id="MDR6408759.1"/>
    </source>
</evidence>
<dbReference type="PANTHER" id="PTHR31212">
    <property type="entry name" value="ALPHA-KETOGLUTARATE-DEPENDENT DIOXYGENASE ALKB HOMOLOG 3"/>
    <property type="match status" value="1"/>
</dbReference>
<evidence type="ECO:0000313" key="3">
    <source>
        <dbReference type="Proteomes" id="UP001264340"/>
    </source>
</evidence>
<keyword evidence="2" id="KW-0223">Dioxygenase</keyword>
<dbReference type="Pfam" id="PF13532">
    <property type="entry name" value="2OG-FeII_Oxy_2"/>
    <property type="match status" value="1"/>
</dbReference>
<keyword evidence="3" id="KW-1185">Reference proteome</keyword>
<protein>
    <submittedName>
        <fullName evidence="2">Alkylated DNA repair dioxygenase AlkB</fullName>
    </submittedName>
</protein>
<feature type="domain" description="Fe2OG dioxygenase" evidence="1">
    <location>
        <begin position="145"/>
        <end position="242"/>
    </location>
</feature>
<sequence>MGNSFGSWSSKAISFPTITASRSIAAAIIATRFLPARIARGRTQPNLMMDLFDDHRLPAPDVDWYPDWLTPAAAQRTLTRLVGEVEWRQDMMGTPAGRVPLPRLTAWQGEPDAVYVYSGIRNVPQPWTPTVAELKAAAEAACNARFNSVLVNRYRSGVDSMGWHADREPELGARPVIASVSLGVARTFDLRHNETGVTKSFSLKGGSLLVMKGDTQAEWRHRVPKESDVTGERINLTFRWVTPRAATR</sequence>
<evidence type="ECO:0000259" key="1">
    <source>
        <dbReference type="PROSITE" id="PS51471"/>
    </source>
</evidence>
<dbReference type="EMBL" id="JAVDRP010000004">
    <property type="protein sequence ID" value="MDR6408759.1"/>
    <property type="molecule type" value="Genomic_DNA"/>
</dbReference>
<keyword evidence="2" id="KW-0560">Oxidoreductase</keyword>
<dbReference type="InterPro" id="IPR037151">
    <property type="entry name" value="AlkB-like_sf"/>
</dbReference>
<dbReference type="InterPro" id="IPR027450">
    <property type="entry name" value="AlkB-like"/>
</dbReference>
<dbReference type="PANTHER" id="PTHR31212:SF4">
    <property type="entry name" value="ALPHA-KETOGLUTARATE-DEPENDENT DIOXYGENASE ALKB HOMOLOG 3"/>
    <property type="match status" value="1"/>
</dbReference>
<dbReference type="GO" id="GO:0051213">
    <property type="term" value="F:dioxygenase activity"/>
    <property type="evidence" value="ECO:0007669"/>
    <property type="project" value="UniProtKB-KW"/>
</dbReference>
<reference evidence="2 3" key="1">
    <citation type="submission" date="2023-07" db="EMBL/GenBank/DDBJ databases">
        <title>Sorghum-associated microbial communities from plants grown in Nebraska, USA.</title>
        <authorList>
            <person name="Schachtman D."/>
        </authorList>
    </citation>
    <scope>NUCLEOTIDE SEQUENCE [LARGE SCALE GENOMIC DNA]</scope>
    <source>
        <strain evidence="2 3">DS1316</strain>
    </source>
</reference>
<gene>
    <name evidence="2" type="ORF">J2804_002163</name>
</gene>
<dbReference type="InterPro" id="IPR032854">
    <property type="entry name" value="ALKBH3"/>
</dbReference>
<comment type="caution">
    <text evidence="2">The sequence shown here is derived from an EMBL/GenBank/DDBJ whole genome shotgun (WGS) entry which is preliminary data.</text>
</comment>
<name>A0ABU1LPU5_9BURK</name>
<dbReference type="Gene3D" id="2.60.120.590">
    <property type="entry name" value="Alpha-ketoglutarate-dependent dioxygenase AlkB-like"/>
    <property type="match status" value="1"/>
</dbReference>
<organism evidence="2 3">
    <name type="scientific">Paraburkholderia terricola</name>
    <dbReference type="NCBI Taxonomy" id="169427"/>
    <lineage>
        <taxon>Bacteria</taxon>
        <taxon>Pseudomonadati</taxon>
        <taxon>Pseudomonadota</taxon>
        <taxon>Betaproteobacteria</taxon>
        <taxon>Burkholderiales</taxon>
        <taxon>Burkholderiaceae</taxon>
        <taxon>Paraburkholderia</taxon>
    </lineage>
</organism>
<proteinExistence type="predicted"/>